<evidence type="ECO:0000256" key="1">
    <source>
        <dbReference type="ARBA" id="ARBA00004604"/>
    </source>
</evidence>
<keyword evidence="7" id="KW-0238">DNA-binding</keyword>
<feature type="compositionally biased region" description="Basic and acidic residues" evidence="10">
    <location>
        <begin position="149"/>
        <end position="170"/>
    </location>
</feature>
<sequence>MAPRRRCPTCGSRQWHKEPSSGLIACSEGHLLQNYRNEATDAEDLGHHALRKRTLKSGRKKKEGGSKANEKRSLVDHALWDAVYHGARGRYHYFECLQLLLRKQVATLIPLWGLPAEFEIICRDVWALHLDLLPNPPPAEPYRYAQEVRDAEVQGDKDVDEGNEKRKEKESEDDDSSSEEDSDDDSQEEVKGPRAEDDSELAALLRVNSDVDESSTEEEEEEDKDKSSTRKGKDKGKKSNKGIGRMRGRHVYESPASTIAVLVVACWTLRVPALCRDFTRLIESYELPYLDPVVRHLLPTSMTSHLTKHNIQALSPYHAPSAQALHALASRLSKLMNSTYGIFTPEANAAPILWRVVSQGLGGTPMLYKMTKRLAQILSLPLTLHYTLAAVAGKFGEHDAERHVHDNVAPEVALMATGIVVLKMVYGLDGRPRVPGDAADMARGLPRLDVYLAGLRRLEEEEKARSCGGMFDARADVCMGDLSEEMMDEYLGFSSRVLIGEGSGDAVLERYFPIARGDVHRGGEIESKSWRPLEATVEDGSGLRPGEGYRMYRARDVEGTMASEYGAVVRRGAQWAGVSVSDLGGVVEAYERRATRWWDRERRQ</sequence>
<keyword evidence="14" id="KW-1185">Reference proteome</keyword>
<gene>
    <name evidence="13" type="ORF">DXG03_000335</name>
</gene>
<protein>
    <recommendedName>
        <fullName evidence="15">RRN7-type domain-containing protein</fullName>
    </recommendedName>
</protein>
<dbReference type="PANTHER" id="PTHR31576">
    <property type="entry name" value="TATA BOX-BINDING PROTEIN-ASSOCIATED FACTOR RNA POLYMERASE I SUBUNIT B"/>
    <property type="match status" value="1"/>
</dbReference>
<evidence type="ECO:0000256" key="9">
    <source>
        <dbReference type="ARBA" id="ARBA00023242"/>
    </source>
</evidence>
<keyword evidence="5" id="KW-0862">Zinc</keyword>
<dbReference type="GO" id="GO:0001164">
    <property type="term" value="F:RNA polymerase I core promoter sequence-specific DNA binding"/>
    <property type="evidence" value="ECO:0007669"/>
    <property type="project" value="InterPro"/>
</dbReference>
<dbReference type="AlphaFoldDB" id="A0A9P7KEC2"/>
<dbReference type="GO" id="GO:0042790">
    <property type="term" value="P:nucleolar large rRNA transcription by RNA polymerase I"/>
    <property type="evidence" value="ECO:0007669"/>
    <property type="project" value="TreeGrafter"/>
</dbReference>
<evidence type="ECO:0000256" key="2">
    <source>
        <dbReference type="ARBA" id="ARBA00006899"/>
    </source>
</evidence>
<feature type="domain" description="Rrn7/TAF1B N-terminal cyclin" evidence="11">
    <location>
        <begin position="210"/>
        <end position="299"/>
    </location>
</feature>
<dbReference type="GO" id="GO:0070860">
    <property type="term" value="C:RNA polymerase I core factor complex"/>
    <property type="evidence" value="ECO:0007669"/>
    <property type="project" value="InterPro"/>
</dbReference>
<dbReference type="Pfam" id="PF20645">
    <property type="entry name" value="Rrn7_cyclin_C"/>
    <property type="match status" value="1"/>
</dbReference>
<evidence type="ECO:0000259" key="12">
    <source>
        <dbReference type="Pfam" id="PF20645"/>
    </source>
</evidence>
<dbReference type="Pfam" id="PF20644">
    <property type="entry name" value="Rrn7_cyclin_N"/>
    <property type="match status" value="2"/>
</dbReference>
<feature type="compositionally biased region" description="Basic residues" evidence="10">
    <location>
        <begin position="229"/>
        <end position="249"/>
    </location>
</feature>
<evidence type="ECO:0000256" key="8">
    <source>
        <dbReference type="ARBA" id="ARBA00023163"/>
    </source>
</evidence>
<dbReference type="EMBL" id="JABCKV010000001">
    <property type="protein sequence ID" value="KAG5648986.1"/>
    <property type="molecule type" value="Genomic_DNA"/>
</dbReference>
<evidence type="ECO:0000256" key="10">
    <source>
        <dbReference type="SAM" id="MobiDB-lite"/>
    </source>
</evidence>
<evidence type="ECO:0000256" key="5">
    <source>
        <dbReference type="ARBA" id="ARBA00022833"/>
    </source>
</evidence>
<evidence type="ECO:0000313" key="13">
    <source>
        <dbReference type="EMBL" id="KAG5648986.1"/>
    </source>
</evidence>
<dbReference type="InterPro" id="IPR048538">
    <property type="entry name" value="Rrn7_cyclin_C"/>
</dbReference>
<feature type="region of interest" description="Disordered" evidence="10">
    <location>
        <begin position="149"/>
        <end position="249"/>
    </location>
</feature>
<keyword evidence="3" id="KW-0479">Metal-binding</keyword>
<evidence type="ECO:0000259" key="11">
    <source>
        <dbReference type="Pfam" id="PF20644"/>
    </source>
</evidence>
<dbReference type="GO" id="GO:0008270">
    <property type="term" value="F:zinc ion binding"/>
    <property type="evidence" value="ECO:0007669"/>
    <property type="project" value="UniProtKB-KW"/>
</dbReference>
<comment type="caution">
    <text evidence="13">The sequence shown here is derived from an EMBL/GenBank/DDBJ whole genome shotgun (WGS) entry which is preliminary data.</text>
</comment>
<dbReference type="PANTHER" id="PTHR31576:SF2">
    <property type="entry name" value="TATA BOX-BINDING PROTEIN-ASSOCIATED FACTOR RNA POLYMERASE I SUBUNIT B"/>
    <property type="match status" value="1"/>
</dbReference>
<reference evidence="13" key="2">
    <citation type="submission" date="2021-10" db="EMBL/GenBank/DDBJ databases">
        <title>Phylogenomics reveals ancestral predisposition of the termite-cultivated fungus Termitomyces towards a domesticated lifestyle.</title>
        <authorList>
            <person name="Auxier B."/>
            <person name="Grum-Grzhimaylo A."/>
            <person name="Cardenas M.E."/>
            <person name="Lodge J.D."/>
            <person name="Laessoe T."/>
            <person name="Pedersen O."/>
            <person name="Smith M.E."/>
            <person name="Kuyper T.W."/>
            <person name="Franco-Molano E.A."/>
            <person name="Baroni T.J."/>
            <person name="Aanen D.K."/>
        </authorList>
    </citation>
    <scope>NUCLEOTIDE SEQUENCE</scope>
    <source>
        <strain evidence="13">AP01</strain>
        <tissue evidence="13">Mycelium</tissue>
    </source>
</reference>
<keyword evidence="9" id="KW-0539">Nucleus</keyword>
<feature type="domain" description="Rrn7/TAF1B N-terminal cyclin" evidence="11">
    <location>
        <begin position="97"/>
        <end position="176"/>
    </location>
</feature>
<dbReference type="InterPro" id="IPR048540">
    <property type="entry name" value="Rrn7_cyclin_N"/>
</dbReference>
<dbReference type="Proteomes" id="UP000775547">
    <property type="component" value="Unassembled WGS sequence"/>
</dbReference>
<dbReference type="OrthoDB" id="428577at2759"/>
<feature type="region of interest" description="Disordered" evidence="10">
    <location>
        <begin position="46"/>
        <end position="69"/>
    </location>
</feature>
<feature type="compositionally biased region" description="Acidic residues" evidence="10">
    <location>
        <begin position="171"/>
        <end position="187"/>
    </location>
</feature>
<evidence type="ECO:0000256" key="7">
    <source>
        <dbReference type="ARBA" id="ARBA00023125"/>
    </source>
</evidence>
<feature type="compositionally biased region" description="Basic residues" evidence="10">
    <location>
        <begin position="48"/>
        <end position="62"/>
    </location>
</feature>
<evidence type="ECO:0000313" key="14">
    <source>
        <dbReference type="Proteomes" id="UP000775547"/>
    </source>
</evidence>
<dbReference type="InterPro" id="IPR033599">
    <property type="entry name" value="TAF1B/Rrn7"/>
</dbReference>
<evidence type="ECO:0000256" key="6">
    <source>
        <dbReference type="ARBA" id="ARBA00023015"/>
    </source>
</evidence>
<evidence type="ECO:0000256" key="3">
    <source>
        <dbReference type="ARBA" id="ARBA00022723"/>
    </source>
</evidence>
<keyword evidence="6" id="KW-0805">Transcription regulation</keyword>
<feature type="domain" description="Rrn7/TAF1B C-terminal cyclin" evidence="12">
    <location>
        <begin position="319"/>
        <end position="491"/>
    </location>
</feature>
<evidence type="ECO:0000256" key="4">
    <source>
        <dbReference type="ARBA" id="ARBA00022771"/>
    </source>
</evidence>
<proteinExistence type="inferred from homology"/>
<name>A0A9P7KEC2_9AGAR</name>
<feature type="compositionally biased region" description="Acidic residues" evidence="10">
    <location>
        <begin position="210"/>
        <end position="223"/>
    </location>
</feature>
<comment type="subcellular location">
    <subcellularLocation>
        <location evidence="1">Nucleus</location>
        <location evidence="1">Nucleolus</location>
    </subcellularLocation>
</comment>
<keyword evidence="8" id="KW-0804">Transcription</keyword>
<comment type="similarity">
    <text evidence="2">Belongs to the RRN7/TAF1B family.</text>
</comment>
<evidence type="ECO:0008006" key="15">
    <source>
        <dbReference type="Google" id="ProtNLM"/>
    </source>
</evidence>
<keyword evidence="4" id="KW-0863">Zinc-finger</keyword>
<reference evidence="13" key="1">
    <citation type="submission" date="2020-07" db="EMBL/GenBank/DDBJ databases">
        <authorList>
            <person name="Nieuwenhuis M."/>
            <person name="Van De Peppel L.J.J."/>
        </authorList>
    </citation>
    <scope>NUCLEOTIDE SEQUENCE</scope>
    <source>
        <strain evidence="13">AP01</strain>
        <tissue evidence="13">Mycelium</tissue>
    </source>
</reference>
<organism evidence="13 14">
    <name type="scientific">Asterophora parasitica</name>
    <dbReference type="NCBI Taxonomy" id="117018"/>
    <lineage>
        <taxon>Eukaryota</taxon>
        <taxon>Fungi</taxon>
        <taxon>Dikarya</taxon>
        <taxon>Basidiomycota</taxon>
        <taxon>Agaricomycotina</taxon>
        <taxon>Agaricomycetes</taxon>
        <taxon>Agaricomycetidae</taxon>
        <taxon>Agaricales</taxon>
        <taxon>Tricholomatineae</taxon>
        <taxon>Lyophyllaceae</taxon>
        <taxon>Asterophora</taxon>
    </lineage>
</organism>
<accession>A0A9P7KEC2</accession>